<accession>A0A438KB42</accession>
<name>A0A438KB42_VITVI</name>
<comment type="caution">
    <text evidence="2">The sequence shown here is derived from an EMBL/GenBank/DDBJ whole genome shotgun (WGS) entry which is preliminary data.</text>
</comment>
<evidence type="ECO:0000313" key="3">
    <source>
        <dbReference type="Proteomes" id="UP000288805"/>
    </source>
</evidence>
<reference evidence="2 3" key="1">
    <citation type="journal article" date="2018" name="PLoS Genet.">
        <title>Population sequencing reveals clonal diversity and ancestral inbreeding in the grapevine cultivar Chardonnay.</title>
        <authorList>
            <person name="Roach M.J."/>
            <person name="Johnson D.L."/>
            <person name="Bohlmann J."/>
            <person name="van Vuuren H.J."/>
            <person name="Jones S.J."/>
            <person name="Pretorius I.S."/>
            <person name="Schmidt S.A."/>
            <person name="Borneman A.R."/>
        </authorList>
    </citation>
    <scope>NUCLEOTIDE SEQUENCE [LARGE SCALE GENOMIC DNA]</scope>
    <source>
        <strain evidence="3">cv. Chardonnay</strain>
        <tissue evidence="2">Leaf</tissue>
    </source>
</reference>
<dbReference type="AlphaFoldDB" id="A0A438KB42"/>
<gene>
    <name evidence="2" type="ORF">CK203_006490</name>
</gene>
<evidence type="ECO:0000313" key="2">
    <source>
        <dbReference type="EMBL" id="RVX18413.1"/>
    </source>
</evidence>
<dbReference type="EMBL" id="QGNW01000011">
    <property type="protein sequence ID" value="RVX18413.1"/>
    <property type="molecule type" value="Genomic_DNA"/>
</dbReference>
<proteinExistence type="predicted"/>
<feature type="compositionally biased region" description="Basic and acidic residues" evidence="1">
    <location>
        <begin position="16"/>
        <end position="31"/>
    </location>
</feature>
<feature type="region of interest" description="Disordered" evidence="1">
    <location>
        <begin position="1"/>
        <end position="31"/>
    </location>
</feature>
<evidence type="ECO:0008006" key="4">
    <source>
        <dbReference type="Google" id="ProtNLM"/>
    </source>
</evidence>
<dbReference type="PANTHER" id="PTHR34427">
    <property type="entry name" value="DUF4283 DOMAIN PROTEIN"/>
    <property type="match status" value="1"/>
</dbReference>
<dbReference type="PANTHER" id="PTHR34427:SF5">
    <property type="entry name" value="DUF4283 DOMAIN-CONTAINING PROTEIN"/>
    <property type="match status" value="1"/>
</dbReference>
<organism evidence="2 3">
    <name type="scientific">Vitis vinifera</name>
    <name type="common">Grape</name>
    <dbReference type="NCBI Taxonomy" id="29760"/>
    <lineage>
        <taxon>Eukaryota</taxon>
        <taxon>Viridiplantae</taxon>
        <taxon>Streptophyta</taxon>
        <taxon>Embryophyta</taxon>
        <taxon>Tracheophyta</taxon>
        <taxon>Spermatophyta</taxon>
        <taxon>Magnoliopsida</taxon>
        <taxon>eudicotyledons</taxon>
        <taxon>Gunneridae</taxon>
        <taxon>Pentapetalae</taxon>
        <taxon>rosids</taxon>
        <taxon>Vitales</taxon>
        <taxon>Vitaceae</taxon>
        <taxon>Viteae</taxon>
        <taxon>Vitis</taxon>
    </lineage>
</organism>
<feature type="region of interest" description="Disordered" evidence="1">
    <location>
        <begin position="360"/>
        <end position="382"/>
    </location>
</feature>
<protein>
    <recommendedName>
        <fullName evidence="4">DUF4283 domain-containing protein</fullName>
    </recommendedName>
</protein>
<dbReference type="Proteomes" id="UP000288805">
    <property type="component" value="Unassembled WGS sequence"/>
</dbReference>
<evidence type="ECO:0000256" key="1">
    <source>
        <dbReference type="SAM" id="MobiDB-lite"/>
    </source>
</evidence>
<sequence length="382" mass="43121">MVTSSSPLRAIGGSTFKRERPRDRVSESDGEERWFQDANRNATGFIQSGAWTSSFGVKSKTFKVETEKKKGKMQIFIVERKRGVSSWIKLRPASLGPLMEGLVFCTKDTRTEHWEKLWQENGRTFSLVRGENKGGCFLHLGVVDREKKRFSIFIPKGRGAKGGWALLVEALREVEVVSERQQWRRGGQGESRQQGLKSKLEEASPLSCWLLDPKPGRGDNLRSWGTQMAKSWGLKGDLGLAKLENGKALLEFEVMTEAEKALKVGEVSDILSKIGEECGGFLDIDAKTERMEELQWARILVKINDEKIPNMVEIWAENMRYSLALWWETRSTLRSLPTEERGKPFEAIGEVEGEVLPREGKRVMEAEGGPRLEDQTQSADGT</sequence>
<feature type="compositionally biased region" description="Basic and acidic residues" evidence="1">
    <location>
        <begin position="360"/>
        <end position="374"/>
    </location>
</feature>